<accession>A0A2T1LRR4</accession>
<dbReference type="EMBL" id="PXOH01000042">
    <property type="protein sequence ID" value="PSF31684.1"/>
    <property type="molecule type" value="Genomic_DNA"/>
</dbReference>
<dbReference type="Proteomes" id="UP000239001">
    <property type="component" value="Unassembled WGS sequence"/>
</dbReference>
<dbReference type="RefSeq" id="WP_106459133.1">
    <property type="nucleotide sequence ID" value="NZ_PXOH01000042.1"/>
</dbReference>
<dbReference type="OrthoDB" id="510226at2"/>
<keyword evidence="2" id="KW-1185">Reference proteome</keyword>
<evidence type="ECO:0000313" key="2">
    <source>
        <dbReference type="Proteomes" id="UP000239001"/>
    </source>
</evidence>
<dbReference type="AlphaFoldDB" id="A0A2T1LRR4"/>
<evidence type="ECO:0000313" key="1">
    <source>
        <dbReference type="EMBL" id="PSF31684.1"/>
    </source>
</evidence>
<reference evidence="1 2" key="1">
    <citation type="submission" date="2018-03" db="EMBL/GenBank/DDBJ databases">
        <title>The ancient ancestry and fast evolution of plastids.</title>
        <authorList>
            <person name="Moore K.R."/>
            <person name="Magnabosco C."/>
            <person name="Momper L."/>
            <person name="Gold D.A."/>
            <person name="Bosak T."/>
            <person name="Fournier G.P."/>
        </authorList>
    </citation>
    <scope>NUCLEOTIDE SEQUENCE [LARGE SCALE GENOMIC DNA]</scope>
    <source>
        <strain evidence="1 2">CCALA 016</strain>
    </source>
</reference>
<reference evidence="1 2" key="2">
    <citation type="submission" date="2018-03" db="EMBL/GenBank/DDBJ databases">
        <authorList>
            <person name="Keele B.F."/>
        </authorList>
    </citation>
    <scope>NUCLEOTIDE SEQUENCE [LARGE SCALE GENOMIC DNA]</scope>
    <source>
        <strain evidence="1 2">CCALA 016</strain>
    </source>
</reference>
<organism evidence="1 2">
    <name type="scientific">Aphanothece hegewaldii CCALA 016</name>
    <dbReference type="NCBI Taxonomy" id="2107694"/>
    <lineage>
        <taxon>Bacteria</taxon>
        <taxon>Bacillati</taxon>
        <taxon>Cyanobacteriota</taxon>
        <taxon>Cyanophyceae</taxon>
        <taxon>Oscillatoriophycideae</taxon>
        <taxon>Chroococcales</taxon>
        <taxon>Aphanothecaceae</taxon>
        <taxon>Aphanothece</taxon>
    </lineage>
</organism>
<comment type="caution">
    <text evidence="1">The sequence shown here is derived from an EMBL/GenBank/DDBJ whole genome shotgun (WGS) entry which is preliminary data.</text>
</comment>
<sequence length="241" mass="27445">MKNGSVKLIKLLTKSEILKYYLFGLMSSLSLLSIASSSLAQGLLNRPAFFRDGQVQMEQEIQRFQQQQNQQSNSDSSPIVPSPRLTIIEDQLKWQKYLFQDGGFSVWMPQAVVQSQETIILNLGTNQLSFNVFANQPKSYRFVAAYSQRLTTEQTANPNELLSLVRDGIVAKTDFTLLDDSSTSWKQYPVRELTMQNGNEIISFKVYLINQQVYVLAIGQKNTNAISKEVTSFFDSFELRQ</sequence>
<proteinExistence type="predicted"/>
<protein>
    <submittedName>
        <fullName evidence="1">Uncharacterized protein</fullName>
    </submittedName>
</protein>
<gene>
    <name evidence="1" type="ORF">C7H19_22360</name>
</gene>
<name>A0A2T1LRR4_9CHRO</name>